<protein>
    <recommendedName>
        <fullName evidence="5">Eukaryotic peptide chain release factor subunit 1</fullName>
    </recommendedName>
</protein>
<dbReference type="Gene3D" id="3.30.960.10">
    <property type="entry name" value="eRF1 domain 1"/>
    <property type="match status" value="1"/>
</dbReference>
<evidence type="ECO:0000256" key="2">
    <source>
        <dbReference type="ARBA" id="ARBA00004496"/>
    </source>
</evidence>
<dbReference type="FunFam" id="3.30.1330.30:FF:000009">
    <property type="entry name" value="Eukaryotic peptide chain release factor subunit 1"/>
    <property type="match status" value="1"/>
</dbReference>
<evidence type="ECO:0000313" key="10">
    <source>
        <dbReference type="EMBL" id="CAF2929371.1"/>
    </source>
</evidence>
<evidence type="ECO:0000256" key="7">
    <source>
        <dbReference type="ARBA" id="ARBA00022917"/>
    </source>
</evidence>
<sequence>MSEETTSDKNVEIWKVKKLIKSLQLARGNGTSMISLIIPPGDQVSRVTKMLADEYGTASNIKSRVNRLSVLGAITSVQHRLKLYTRVPPNGLVVYCGTIVTEEGKEKKVNIDFEPFKPINTSLYLCDNKFHTEALTALLADDNRFGFIVMDGNGALFGTLQGNTRDVLHKFTVDLPKKHGRGGQSALRFARLRMEKRHNYVRKVAETAVTLFISNDRPNISGLILAGSADFKTELSQSDMFDPRLQAKVIKLVDVSYGGENGFNQAIELAAESLANVKFIQEKKLIGRYFDQISQDTGKYCFGVEDTLKALEMGAVETLICWENLDIQRYVLKNHGAGEEKVLHLTSEQEKDMTHFTDKETGVELELEDNTPFLEWLANNYKSYGATLEIITDKSQEGSQFVRGFGGIGGMLRYKVDFQALQCGDLDDAEFDLDDY</sequence>
<dbReference type="EMBL" id="BT077951">
    <property type="protein sequence ID" value="ACO12375.1"/>
    <property type="molecule type" value="mRNA"/>
</dbReference>
<dbReference type="Pfam" id="PF03465">
    <property type="entry name" value="eRF1_3"/>
    <property type="match status" value="1"/>
</dbReference>
<keyword evidence="6" id="KW-0963">Cytoplasm</keyword>
<dbReference type="InterPro" id="IPR029064">
    <property type="entry name" value="Ribosomal_eL30-like_sf"/>
</dbReference>
<dbReference type="FunFam" id="3.30.960.10:FF:000001">
    <property type="entry name" value="Eukaryotic peptide chain release factor subunit 1"/>
    <property type="match status" value="1"/>
</dbReference>
<dbReference type="Pfam" id="PF03464">
    <property type="entry name" value="eRF1_2"/>
    <property type="match status" value="1"/>
</dbReference>
<organism evidence="9">
    <name type="scientific">Lepeophtheirus salmonis</name>
    <name type="common">Salmon louse</name>
    <name type="synonym">Caligus salmonis</name>
    <dbReference type="NCBI Taxonomy" id="72036"/>
    <lineage>
        <taxon>Eukaryota</taxon>
        <taxon>Metazoa</taxon>
        <taxon>Ecdysozoa</taxon>
        <taxon>Arthropoda</taxon>
        <taxon>Crustacea</taxon>
        <taxon>Multicrustacea</taxon>
        <taxon>Hexanauplia</taxon>
        <taxon>Copepoda</taxon>
        <taxon>Siphonostomatoida</taxon>
        <taxon>Caligidae</taxon>
        <taxon>Lepeophtheirus</taxon>
    </lineage>
</organism>
<evidence type="ECO:0000313" key="9">
    <source>
        <dbReference type="EMBL" id="ACO12375.1"/>
    </source>
</evidence>
<evidence type="ECO:0000256" key="5">
    <source>
        <dbReference type="ARBA" id="ARBA00013382"/>
    </source>
</evidence>
<evidence type="ECO:0000256" key="3">
    <source>
        <dbReference type="ARBA" id="ARBA00005326"/>
    </source>
</evidence>
<gene>
    <name evidence="9" type="primary">ERF1</name>
    <name evidence="10" type="ORF">LSAA_9121</name>
</gene>
<keyword evidence="11" id="KW-1185">Reference proteome</keyword>
<comment type="subcellular location">
    <subcellularLocation>
        <location evidence="2">Cytoplasm</location>
    </subcellularLocation>
</comment>
<dbReference type="Gene3D" id="3.30.1330.30">
    <property type="match status" value="1"/>
</dbReference>
<name>C1BTM2_LEPSM</name>
<proteinExistence type="evidence at transcript level"/>
<dbReference type="FunFam" id="3.30.420.60:FF:000001">
    <property type="entry name" value="Eukaryotic peptide chain release factor subunit 1"/>
    <property type="match status" value="1"/>
</dbReference>
<dbReference type="PANTHER" id="PTHR10113">
    <property type="entry name" value="PEPTIDE CHAIN RELEASE FACTOR SUBUNIT 1"/>
    <property type="match status" value="1"/>
</dbReference>
<dbReference type="GO" id="GO:0003747">
    <property type="term" value="F:translation release factor activity"/>
    <property type="evidence" value="ECO:0007669"/>
    <property type="project" value="InterPro"/>
</dbReference>
<dbReference type="InterPro" id="IPR042226">
    <property type="entry name" value="eFR1_2_sf"/>
</dbReference>
<dbReference type="InterPro" id="IPR024049">
    <property type="entry name" value="eRF1_1_sf"/>
</dbReference>
<dbReference type="NCBIfam" id="TIGR03676">
    <property type="entry name" value="aRF1_eRF1"/>
    <property type="match status" value="1"/>
</dbReference>
<feature type="domain" description="eRF1/Pelota-like N-terminal" evidence="8">
    <location>
        <begin position="4"/>
        <end position="140"/>
    </location>
</feature>
<accession>C1BTM2</accession>
<dbReference type="Gene3D" id="3.30.420.60">
    <property type="entry name" value="eRF1 domain 2"/>
    <property type="match status" value="1"/>
</dbReference>
<dbReference type="InterPro" id="IPR005141">
    <property type="entry name" value="eRF1_2"/>
</dbReference>
<keyword evidence="7" id="KW-0648">Protein biosynthesis</keyword>
<reference evidence="10" key="2">
    <citation type="submission" date="2021-02" db="EMBL/GenBank/DDBJ databases">
        <authorList>
            <person name="Bekaert M."/>
        </authorList>
    </citation>
    <scope>NUCLEOTIDE SEQUENCE</scope>
    <source>
        <strain evidence="10">IoA-00</strain>
    </source>
</reference>
<dbReference type="InterPro" id="IPR005142">
    <property type="entry name" value="eRF1_3"/>
</dbReference>
<evidence type="ECO:0000256" key="1">
    <source>
        <dbReference type="ARBA" id="ARBA00002832"/>
    </source>
</evidence>
<dbReference type="SMART" id="SM01194">
    <property type="entry name" value="eRF1_1"/>
    <property type="match status" value="1"/>
</dbReference>
<evidence type="ECO:0000256" key="6">
    <source>
        <dbReference type="ARBA" id="ARBA00022490"/>
    </source>
</evidence>
<evidence type="ECO:0000313" key="11">
    <source>
        <dbReference type="Proteomes" id="UP000675881"/>
    </source>
</evidence>
<reference evidence="9" key="1">
    <citation type="submission" date="2009-06" db="EMBL/GenBank/DDBJ databases">
        <title>Lepeophtheirus salmonis ESTs and full-length cDNAs.</title>
        <authorList>
            <person name="Yasuike M."/>
            <person name="von Schalburg K."/>
            <person name="Cooper G."/>
            <person name="Leong J."/>
            <person name="Jones S.R.M."/>
            <person name="Koop B.F."/>
        </authorList>
    </citation>
    <scope>NUCLEOTIDE SEQUENCE</scope>
    <source>
        <strain evidence="9">Pacific form</strain>
        <tissue evidence="9">Whole</tissue>
    </source>
</reference>
<dbReference type="SUPFAM" id="SSF55481">
    <property type="entry name" value="N-terminal domain of eukaryotic peptide chain release factor subunit 1, ERF1"/>
    <property type="match status" value="1"/>
</dbReference>
<comment type="similarity">
    <text evidence="3">Belongs to the eukaryotic release factor 1 family.</text>
</comment>
<evidence type="ECO:0000256" key="4">
    <source>
        <dbReference type="ARBA" id="ARBA00011520"/>
    </source>
</evidence>
<dbReference type="GO" id="GO:0005829">
    <property type="term" value="C:cytosol"/>
    <property type="evidence" value="ECO:0007669"/>
    <property type="project" value="UniProtKB-ARBA"/>
</dbReference>
<dbReference type="OrthoDB" id="10254527at2759"/>
<dbReference type="Pfam" id="PF03463">
    <property type="entry name" value="eRF1_1"/>
    <property type="match status" value="1"/>
</dbReference>
<dbReference type="SUPFAM" id="SSF53137">
    <property type="entry name" value="Translational machinery components"/>
    <property type="match status" value="1"/>
</dbReference>
<dbReference type="AlphaFoldDB" id="C1BTM2"/>
<comment type="function">
    <text evidence="1">Directs the termination of nascent peptide synthesis (translation) in response to the termination codons UAA, UAG and UGA.</text>
</comment>
<dbReference type="InterPro" id="IPR005140">
    <property type="entry name" value="eRF1_Pelota-like_N"/>
</dbReference>
<comment type="subunit">
    <text evidence="4">Heterodimer of two subunits, one of which binds GTP.</text>
</comment>
<evidence type="ECO:0000259" key="8">
    <source>
        <dbReference type="SMART" id="SM01194"/>
    </source>
</evidence>
<dbReference type="Proteomes" id="UP000675881">
    <property type="component" value="Chromosome 4"/>
</dbReference>
<dbReference type="EMBL" id="HG994583">
    <property type="protein sequence ID" value="CAF2929371.1"/>
    <property type="molecule type" value="Genomic_DNA"/>
</dbReference>
<dbReference type="InterPro" id="IPR004403">
    <property type="entry name" value="Peptide_chain-rel_eRF1/aRF1"/>
</dbReference>
<dbReference type="SUPFAM" id="SSF55315">
    <property type="entry name" value="L30e-like"/>
    <property type="match status" value="1"/>
</dbReference>